<accession>A0A7Y9XCG1</accession>
<evidence type="ECO:0000313" key="3">
    <source>
        <dbReference type="EMBL" id="NYH52347.1"/>
    </source>
</evidence>
<feature type="region of interest" description="Disordered" evidence="1">
    <location>
        <begin position="310"/>
        <end position="344"/>
    </location>
</feature>
<dbReference type="Gene3D" id="3.40.630.20">
    <property type="entry name" value="Peptidase C15, pyroglutamyl peptidase I-like"/>
    <property type="match status" value="1"/>
</dbReference>
<organism evidence="3 4">
    <name type="scientific">Nocardiopsis sinuspersici</name>
    <dbReference type="NCBI Taxonomy" id="501010"/>
    <lineage>
        <taxon>Bacteria</taxon>
        <taxon>Bacillati</taxon>
        <taxon>Actinomycetota</taxon>
        <taxon>Actinomycetes</taxon>
        <taxon>Streptosporangiales</taxon>
        <taxon>Nocardiopsidaceae</taxon>
        <taxon>Nocardiopsis</taxon>
    </lineage>
</organism>
<gene>
    <name evidence="3" type="ORF">HNR06_001936</name>
</gene>
<evidence type="ECO:0000313" key="4">
    <source>
        <dbReference type="Proteomes" id="UP000584931"/>
    </source>
</evidence>
<dbReference type="InterPro" id="IPR036440">
    <property type="entry name" value="Peptidase_C15-like_sf"/>
</dbReference>
<proteinExistence type="predicted"/>
<dbReference type="SUPFAM" id="SSF53182">
    <property type="entry name" value="Pyrrolidone carboxyl peptidase (pyroglutamate aminopeptidase)"/>
    <property type="match status" value="1"/>
</dbReference>
<dbReference type="EMBL" id="JACCHL010000001">
    <property type="protein sequence ID" value="NYH52347.1"/>
    <property type="molecule type" value="Genomic_DNA"/>
</dbReference>
<protein>
    <submittedName>
        <fullName evidence="3">Pyrrolidone-carboxylate peptidase</fullName>
    </submittedName>
</protein>
<feature type="chain" id="PRO_5039411728" evidence="2">
    <location>
        <begin position="32"/>
        <end position="413"/>
    </location>
</feature>
<dbReference type="PROSITE" id="PS51257">
    <property type="entry name" value="PROKAR_LIPOPROTEIN"/>
    <property type="match status" value="1"/>
</dbReference>
<dbReference type="Proteomes" id="UP000584931">
    <property type="component" value="Unassembled WGS sequence"/>
</dbReference>
<name>A0A7Y9XCG1_9ACTN</name>
<reference evidence="3 4" key="1">
    <citation type="submission" date="2020-07" db="EMBL/GenBank/DDBJ databases">
        <title>Sequencing the genomes of 1000 actinobacteria strains.</title>
        <authorList>
            <person name="Klenk H.-P."/>
        </authorList>
    </citation>
    <scope>NUCLEOTIDE SEQUENCE [LARGE SCALE GENOMIC DNA]</scope>
    <source>
        <strain evidence="3 4">DSM 45278</strain>
    </source>
</reference>
<feature type="signal peptide" evidence="2">
    <location>
        <begin position="1"/>
        <end position="31"/>
    </location>
</feature>
<evidence type="ECO:0000256" key="2">
    <source>
        <dbReference type="SAM" id="SignalP"/>
    </source>
</evidence>
<feature type="compositionally biased region" description="Basic and acidic residues" evidence="1">
    <location>
        <begin position="321"/>
        <end position="330"/>
    </location>
</feature>
<evidence type="ECO:0000256" key="1">
    <source>
        <dbReference type="SAM" id="MobiDB-lite"/>
    </source>
</evidence>
<dbReference type="AlphaFoldDB" id="A0A7Y9XCG1"/>
<comment type="caution">
    <text evidence="3">The sequence shown here is derived from an EMBL/GenBank/DDBJ whole genome shotgun (WGS) entry which is preliminary data.</text>
</comment>
<sequence>MGTPTRNRRLTGRLAGAGLLTGVLALSACSAAGGSTAEEERVTGDVPQEILRRSGFDTAASDLADDLRGAGDPGAARAAVERHGAGLWRAAVDRAQGEGRVSGDLGAGDDRPLYWARLGMVSALREWEPSFPLEDAERAALVSDLEGLSRGHGEMDFPEDPDALRVVVTGFDPFGGDRDGNPSGAAALALDGTTVRTESGPVAIEAAVFPVRWSDFTDGMVERVLLPHYTGGRPADAVVTVSQGGGGFDLEAYNGAWRGGSPDNVGDRAEGMIPVPEGVPTVDPQPQWSESTLDRGAIAAAETGRFPVRDSTGVVEVPEGESERVDREDGPTAGSTAVSGSGGDYLSNEIAYRNTLLRDATGRDIPAGHVHTPVPRFGTADEEVVTDEAFERDRADIVDQVRAIVLEAVAARP</sequence>
<keyword evidence="2" id="KW-0732">Signal</keyword>